<feature type="domain" description="Peptidase M13 N-terminal" evidence="2">
    <location>
        <begin position="1"/>
        <end position="157"/>
    </location>
</feature>
<dbReference type="InterPro" id="IPR042089">
    <property type="entry name" value="Peptidase_M13_dom_2"/>
</dbReference>
<dbReference type="InterPro" id="IPR008753">
    <property type="entry name" value="Peptidase_M13_N"/>
</dbReference>
<accession>A0A087UNY8</accession>
<dbReference type="SUPFAM" id="SSF55486">
    <property type="entry name" value="Metalloproteases ('zincins'), catalytic domain"/>
    <property type="match status" value="1"/>
</dbReference>
<keyword evidence="4" id="KW-1185">Reference proteome</keyword>
<evidence type="ECO:0000313" key="3">
    <source>
        <dbReference type="EMBL" id="KFM79077.1"/>
    </source>
</evidence>
<sequence>MKDVLEFEAQLANFTIPSEERRNYTAIYLKITLAELQEKISLVNWTLYFSMAMPLELTDDEEIVVYAVPYLNLMSELVINTPKRTVANYILWRFVYNRVSNLDKRFLAKQQEYYSALYGTQSISPRWKTCTVYTNKNMGMAVGSMFVKRHFNEKSKET</sequence>
<dbReference type="OMA" id="DICELFK"/>
<evidence type="ECO:0000259" key="2">
    <source>
        <dbReference type="Pfam" id="PF05649"/>
    </source>
</evidence>
<dbReference type="Proteomes" id="UP000054359">
    <property type="component" value="Unassembled WGS sequence"/>
</dbReference>
<dbReference type="GO" id="GO:0004222">
    <property type="term" value="F:metalloendopeptidase activity"/>
    <property type="evidence" value="ECO:0007669"/>
    <property type="project" value="InterPro"/>
</dbReference>
<reference evidence="3 4" key="1">
    <citation type="submission" date="2013-11" db="EMBL/GenBank/DDBJ databases">
        <title>Genome sequencing of Stegodyphus mimosarum.</title>
        <authorList>
            <person name="Bechsgaard J."/>
        </authorList>
    </citation>
    <scope>NUCLEOTIDE SEQUENCE [LARGE SCALE GENOMIC DNA]</scope>
</reference>
<dbReference type="InterPro" id="IPR000718">
    <property type="entry name" value="Peptidase_M13"/>
</dbReference>
<dbReference type="EMBL" id="KK120807">
    <property type="protein sequence ID" value="KFM79077.1"/>
    <property type="molecule type" value="Genomic_DNA"/>
</dbReference>
<dbReference type="PROSITE" id="PS51885">
    <property type="entry name" value="NEPRILYSIN"/>
    <property type="match status" value="1"/>
</dbReference>
<dbReference type="AlphaFoldDB" id="A0A087UNY8"/>
<organism evidence="3 4">
    <name type="scientific">Stegodyphus mimosarum</name>
    <name type="common">African social velvet spider</name>
    <dbReference type="NCBI Taxonomy" id="407821"/>
    <lineage>
        <taxon>Eukaryota</taxon>
        <taxon>Metazoa</taxon>
        <taxon>Ecdysozoa</taxon>
        <taxon>Arthropoda</taxon>
        <taxon>Chelicerata</taxon>
        <taxon>Arachnida</taxon>
        <taxon>Araneae</taxon>
        <taxon>Araneomorphae</taxon>
        <taxon>Entelegynae</taxon>
        <taxon>Eresoidea</taxon>
        <taxon>Eresidae</taxon>
        <taxon>Stegodyphus</taxon>
    </lineage>
</organism>
<dbReference type="PANTHER" id="PTHR11733:SF133">
    <property type="entry name" value="PHOSPHATE-REGULATING NEUTRAL ENDOPEPTIDASE PHEX"/>
    <property type="match status" value="1"/>
</dbReference>
<gene>
    <name evidence="3" type="ORF">X975_22987</name>
</gene>
<name>A0A087UNY8_STEMI</name>
<protein>
    <submittedName>
        <fullName evidence="3">Membrane metallo-endopeptidase-like 1</fullName>
    </submittedName>
</protein>
<dbReference type="STRING" id="407821.A0A087UNY8"/>
<dbReference type="PANTHER" id="PTHR11733">
    <property type="entry name" value="ZINC METALLOPROTEASE FAMILY M13 NEPRILYSIN-RELATED"/>
    <property type="match status" value="1"/>
</dbReference>
<comment type="similarity">
    <text evidence="1">Belongs to the peptidase M13 family.</text>
</comment>
<dbReference type="GO" id="GO:0005886">
    <property type="term" value="C:plasma membrane"/>
    <property type="evidence" value="ECO:0007669"/>
    <property type="project" value="TreeGrafter"/>
</dbReference>
<dbReference type="OrthoDB" id="6475849at2759"/>
<feature type="non-terminal residue" evidence="3">
    <location>
        <position position="158"/>
    </location>
</feature>
<evidence type="ECO:0000313" key="4">
    <source>
        <dbReference type="Proteomes" id="UP000054359"/>
    </source>
</evidence>
<proteinExistence type="inferred from homology"/>
<dbReference type="Pfam" id="PF05649">
    <property type="entry name" value="Peptidase_M13_N"/>
    <property type="match status" value="1"/>
</dbReference>
<dbReference type="Gene3D" id="1.10.1380.10">
    <property type="entry name" value="Neutral endopeptidase , domain2"/>
    <property type="match status" value="1"/>
</dbReference>
<evidence type="ECO:0000256" key="1">
    <source>
        <dbReference type="ARBA" id="ARBA00007357"/>
    </source>
</evidence>
<dbReference type="GO" id="GO:0016485">
    <property type="term" value="P:protein processing"/>
    <property type="evidence" value="ECO:0007669"/>
    <property type="project" value="TreeGrafter"/>
</dbReference>